<dbReference type="Proteomes" id="UP000799444">
    <property type="component" value="Unassembled WGS sequence"/>
</dbReference>
<name>A0A9P4UUJ8_9PLEO</name>
<proteinExistence type="predicted"/>
<dbReference type="EMBL" id="ML996344">
    <property type="protein sequence ID" value="KAF2727244.1"/>
    <property type="molecule type" value="Genomic_DNA"/>
</dbReference>
<comment type="caution">
    <text evidence="1">The sequence shown here is derived from an EMBL/GenBank/DDBJ whole genome shotgun (WGS) entry which is preliminary data.</text>
</comment>
<organism evidence="1 2">
    <name type="scientific">Polyplosphaeria fusca</name>
    <dbReference type="NCBI Taxonomy" id="682080"/>
    <lineage>
        <taxon>Eukaryota</taxon>
        <taxon>Fungi</taxon>
        <taxon>Dikarya</taxon>
        <taxon>Ascomycota</taxon>
        <taxon>Pezizomycotina</taxon>
        <taxon>Dothideomycetes</taxon>
        <taxon>Pleosporomycetidae</taxon>
        <taxon>Pleosporales</taxon>
        <taxon>Tetraplosphaeriaceae</taxon>
        <taxon>Polyplosphaeria</taxon>
    </lineage>
</organism>
<reference evidence="1" key="1">
    <citation type="journal article" date="2020" name="Stud. Mycol.">
        <title>101 Dothideomycetes genomes: a test case for predicting lifestyles and emergence of pathogens.</title>
        <authorList>
            <person name="Haridas S."/>
            <person name="Albert R."/>
            <person name="Binder M."/>
            <person name="Bloem J."/>
            <person name="Labutti K."/>
            <person name="Salamov A."/>
            <person name="Andreopoulos B."/>
            <person name="Baker S."/>
            <person name="Barry K."/>
            <person name="Bills G."/>
            <person name="Bluhm B."/>
            <person name="Cannon C."/>
            <person name="Castanera R."/>
            <person name="Culley D."/>
            <person name="Daum C."/>
            <person name="Ezra D."/>
            <person name="Gonzalez J."/>
            <person name="Henrissat B."/>
            <person name="Kuo A."/>
            <person name="Liang C."/>
            <person name="Lipzen A."/>
            <person name="Lutzoni F."/>
            <person name="Magnuson J."/>
            <person name="Mondo S."/>
            <person name="Nolan M."/>
            <person name="Ohm R."/>
            <person name="Pangilinan J."/>
            <person name="Park H.-J."/>
            <person name="Ramirez L."/>
            <person name="Alfaro M."/>
            <person name="Sun H."/>
            <person name="Tritt A."/>
            <person name="Yoshinaga Y."/>
            <person name="Zwiers L.-H."/>
            <person name="Turgeon B."/>
            <person name="Goodwin S."/>
            <person name="Spatafora J."/>
            <person name="Crous P."/>
            <person name="Grigoriev I."/>
        </authorList>
    </citation>
    <scope>NUCLEOTIDE SEQUENCE</scope>
    <source>
        <strain evidence="1">CBS 125425</strain>
    </source>
</reference>
<gene>
    <name evidence="1" type="ORF">EJ04DRAFT_141344</name>
</gene>
<accession>A0A9P4UUJ8</accession>
<dbReference type="AlphaFoldDB" id="A0A9P4UUJ8"/>
<sequence>MTNHGNGCPRLVDLQLMPTTSAPTPPPTPPPHLVLSDSDCSSSYSAYSSAGLSPINENLLSGGLGRVSTHEYIFPYDPSRCSCPTSTSSACSLGKPQDSMLISTRRRMQRLCSATDARFDRRSRRKTPATLGKRDSMPIPKYAKLRSCQIRPLAPFCATSQCQGLCPIQRVGYSHPLFFGSARRGPLLFGQWADG</sequence>
<protein>
    <submittedName>
        <fullName evidence="1">Uncharacterized protein</fullName>
    </submittedName>
</protein>
<keyword evidence="2" id="KW-1185">Reference proteome</keyword>
<evidence type="ECO:0000313" key="2">
    <source>
        <dbReference type="Proteomes" id="UP000799444"/>
    </source>
</evidence>
<evidence type="ECO:0000313" key="1">
    <source>
        <dbReference type="EMBL" id="KAF2727244.1"/>
    </source>
</evidence>